<dbReference type="EMBL" id="ON086804">
    <property type="protein sequence ID" value="UPU16108.1"/>
    <property type="molecule type" value="Genomic_DNA"/>
</dbReference>
<name>A0AAE9KS32_9CAUD</name>
<reference evidence="1" key="1">
    <citation type="submission" date="2022-03" db="EMBL/GenBank/DDBJ databases">
        <authorList>
            <person name="Ragab S."/>
            <person name="Abdelmoteleb M."/>
            <person name="El-Shibiny A."/>
        </authorList>
    </citation>
    <scope>NUCLEOTIDE SEQUENCE</scope>
</reference>
<keyword evidence="2" id="KW-1185">Reference proteome</keyword>
<protein>
    <submittedName>
        <fullName evidence="1">Uncharacterized protein</fullName>
    </submittedName>
</protein>
<proteinExistence type="predicted"/>
<organism evidence="1 2">
    <name type="scientific">Escherichia phage ZCEC13</name>
    <dbReference type="NCBI Taxonomy" id="2935866"/>
    <lineage>
        <taxon>Viruses</taxon>
        <taxon>Duplodnaviria</taxon>
        <taxon>Heunggongvirae</taxon>
        <taxon>Uroviricota</taxon>
        <taxon>Caudoviricetes</taxon>
        <taxon>Jameshumphriesvirinae</taxon>
        <taxon>Zewailvirus</taxon>
        <taxon>Zewailvirus ZCEC13</taxon>
    </lineage>
</organism>
<accession>A0AAE9KS32</accession>
<evidence type="ECO:0000313" key="2">
    <source>
        <dbReference type="Proteomes" id="UP000830967"/>
    </source>
</evidence>
<dbReference type="Proteomes" id="UP000830967">
    <property type="component" value="Segment"/>
</dbReference>
<evidence type="ECO:0000313" key="1">
    <source>
        <dbReference type="EMBL" id="UPU16108.1"/>
    </source>
</evidence>
<sequence>MFSIQCRHDDLFAPFGIFPVCFTSFRNCNTDVNFLNWLTIFTDDRLFCDFIGAYILLQRVTMNQTSNRGNESKLSHLVNPLC</sequence>